<dbReference type="OrthoDB" id="442692at2759"/>
<evidence type="ECO:0000313" key="8">
    <source>
        <dbReference type="EMBL" id="KAA6390011.1"/>
    </source>
</evidence>
<feature type="compositionally biased region" description="Polar residues" evidence="6">
    <location>
        <begin position="330"/>
        <end position="339"/>
    </location>
</feature>
<name>A0A5J4W506_9EUKA</name>
<evidence type="ECO:0000256" key="2">
    <source>
        <dbReference type="ARBA" id="ARBA00004496"/>
    </source>
</evidence>
<keyword evidence="4" id="KW-0969">Cilium</keyword>
<feature type="region of interest" description="Disordered" evidence="6">
    <location>
        <begin position="1182"/>
        <end position="1219"/>
    </location>
</feature>
<keyword evidence="3" id="KW-0963">Cytoplasm</keyword>
<dbReference type="EMBL" id="SNRW01003380">
    <property type="protein sequence ID" value="KAA6390011.1"/>
    <property type="molecule type" value="Genomic_DNA"/>
</dbReference>
<dbReference type="GO" id="GO:0005930">
    <property type="term" value="C:axoneme"/>
    <property type="evidence" value="ECO:0007669"/>
    <property type="project" value="TreeGrafter"/>
</dbReference>
<protein>
    <recommendedName>
        <fullName evidence="7">HYDIN/VesB/CFA65-like Ig-like domain-containing protein</fullName>
    </recommendedName>
</protein>
<feature type="domain" description="HYDIN/VesB/CFA65-like Ig-like" evidence="7">
    <location>
        <begin position="526"/>
        <end position="618"/>
    </location>
</feature>
<dbReference type="InterPro" id="IPR033305">
    <property type="entry name" value="Hydin-like"/>
</dbReference>
<evidence type="ECO:0000256" key="5">
    <source>
        <dbReference type="ARBA" id="ARBA00023273"/>
    </source>
</evidence>
<dbReference type="InterPro" id="IPR013783">
    <property type="entry name" value="Ig-like_fold"/>
</dbReference>
<accession>A0A5J4W506</accession>
<feature type="region of interest" description="Disordered" evidence="6">
    <location>
        <begin position="1569"/>
        <end position="1606"/>
    </location>
</feature>
<dbReference type="Gene3D" id="2.60.40.10">
    <property type="entry name" value="Immunoglobulins"/>
    <property type="match status" value="11"/>
</dbReference>
<comment type="caution">
    <text evidence="8">The sequence shown here is derived from an EMBL/GenBank/DDBJ whole genome shotgun (WGS) entry which is preliminary data.</text>
</comment>
<feature type="region of interest" description="Disordered" evidence="6">
    <location>
        <begin position="1616"/>
        <end position="1635"/>
    </location>
</feature>
<comment type="subcellular location">
    <subcellularLocation>
        <location evidence="1">Cell projection</location>
        <location evidence="1">Cilium</location>
    </subcellularLocation>
    <subcellularLocation>
        <location evidence="2">Cytoplasm</location>
    </subcellularLocation>
</comment>
<dbReference type="PANTHER" id="PTHR23053:SF0">
    <property type="entry name" value="HYDROCEPHALUS-INDUCING PROTEIN HOMOLOG"/>
    <property type="match status" value="1"/>
</dbReference>
<dbReference type="Proteomes" id="UP000324800">
    <property type="component" value="Unassembled WGS sequence"/>
</dbReference>
<feature type="region of interest" description="Disordered" evidence="6">
    <location>
        <begin position="319"/>
        <end position="339"/>
    </location>
</feature>
<dbReference type="PANTHER" id="PTHR23053">
    <property type="entry name" value="DLEC1 DELETED IN LUNG AND ESOPHAGEAL CANCER 1"/>
    <property type="match status" value="1"/>
</dbReference>
<dbReference type="SUPFAM" id="SSF49354">
    <property type="entry name" value="PapD-like"/>
    <property type="match status" value="1"/>
</dbReference>
<feature type="compositionally biased region" description="Basic and acidic residues" evidence="6">
    <location>
        <begin position="1190"/>
        <end position="1207"/>
    </location>
</feature>
<evidence type="ECO:0000259" key="7">
    <source>
        <dbReference type="Pfam" id="PF22544"/>
    </source>
</evidence>
<dbReference type="GO" id="GO:1904158">
    <property type="term" value="P:axonemal central apparatus assembly"/>
    <property type="evidence" value="ECO:0007669"/>
    <property type="project" value="TreeGrafter"/>
</dbReference>
<dbReference type="InterPro" id="IPR053879">
    <property type="entry name" value="HYDIN_VesB_CFA65-like_Ig"/>
</dbReference>
<evidence type="ECO:0000256" key="3">
    <source>
        <dbReference type="ARBA" id="ARBA00022490"/>
    </source>
</evidence>
<dbReference type="GO" id="GO:0003341">
    <property type="term" value="P:cilium movement"/>
    <property type="evidence" value="ECO:0007669"/>
    <property type="project" value="TreeGrafter"/>
</dbReference>
<evidence type="ECO:0000313" key="9">
    <source>
        <dbReference type="Proteomes" id="UP000324800"/>
    </source>
</evidence>
<dbReference type="Pfam" id="PF22544">
    <property type="entry name" value="HYDIN_VesB_CFA65-like_Ig"/>
    <property type="match status" value="2"/>
</dbReference>
<organism evidence="8 9">
    <name type="scientific">Streblomastix strix</name>
    <dbReference type="NCBI Taxonomy" id="222440"/>
    <lineage>
        <taxon>Eukaryota</taxon>
        <taxon>Metamonada</taxon>
        <taxon>Preaxostyla</taxon>
        <taxon>Oxymonadida</taxon>
        <taxon>Streblomastigidae</taxon>
        <taxon>Streblomastix</taxon>
    </lineage>
</organism>
<evidence type="ECO:0000256" key="1">
    <source>
        <dbReference type="ARBA" id="ARBA00004138"/>
    </source>
</evidence>
<proteinExistence type="predicted"/>
<evidence type="ECO:0000256" key="4">
    <source>
        <dbReference type="ARBA" id="ARBA00023069"/>
    </source>
</evidence>
<feature type="domain" description="HYDIN/VesB/CFA65-like Ig-like" evidence="7">
    <location>
        <begin position="144"/>
        <end position="209"/>
    </location>
</feature>
<feature type="region of interest" description="Disordered" evidence="6">
    <location>
        <begin position="1708"/>
        <end position="1727"/>
    </location>
</feature>
<reference evidence="8 9" key="1">
    <citation type="submission" date="2019-03" db="EMBL/GenBank/DDBJ databases">
        <title>Single cell metagenomics reveals metabolic interactions within the superorganism composed of flagellate Streblomastix strix and complex community of Bacteroidetes bacteria on its surface.</title>
        <authorList>
            <person name="Treitli S.C."/>
            <person name="Kolisko M."/>
            <person name="Husnik F."/>
            <person name="Keeling P."/>
            <person name="Hampl V."/>
        </authorList>
    </citation>
    <scope>NUCLEOTIDE SEQUENCE [LARGE SCALE GENOMIC DNA]</scope>
    <source>
        <strain evidence="8">ST1C</strain>
    </source>
</reference>
<feature type="compositionally biased region" description="Low complexity" evidence="6">
    <location>
        <begin position="1576"/>
        <end position="1585"/>
    </location>
</feature>
<gene>
    <name evidence="8" type="ORF">EZS28_014462</name>
</gene>
<evidence type="ECO:0000256" key="6">
    <source>
        <dbReference type="SAM" id="MobiDB-lite"/>
    </source>
</evidence>
<dbReference type="InterPro" id="IPR008962">
    <property type="entry name" value="PapD-like_sf"/>
</dbReference>
<feature type="compositionally biased region" description="Polar residues" evidence="6">
    <location>
        <begin position="1710"/>
        <end position="1727"/>
    </location>
</feature>
<sequence>MYQHSLRFINGTSKPLPTYPIHIKPRIVKQKSEIKNLKQIIIERVDGTRFIVKNVMLTKPVLRLKVINHWTFMEQKIEALSKCLYQLKKKHKMTLKGSKSHIGELFALGKGQLNHYIQRLVESFHTVIRDQTEMTQIGLPLVIPFPQSPVHYTTSKTLLARNTDGCAVAFEFHTKPPFTVAPPTGELQPNESVQVEIFFTPEQCTTFKNVPLHLRLNGVWAPEPIILSGSAADVEIGLSNTELTCDPAYISKQSQRVVKLFNNSDIKIQYKWVLSPDPQKHRHDPTILEPQSNQTTLSQVSDFEQRSQVSMDIQKAITQDNARHQEEQKSITSPFSVSPSEGELWPLSQGNFVITFSPPVAGQWESIAECDVTGKQEPLRLKLEGLGVGPLVQLTYDTVDTGEVLLKTNYEYKFILQNKGEIDAHFSLIPSPSVSLELQLQKQEFTPTNQDQVAPQTPQFPPLQKQTRPALIFDPEYGLIPPHQQLVLTTQFYPERVGPFLETAAFRIEGSPLILKTNVRGTVLPPTVEFNVTGVDFGQCSFGFLAKKTVELRNTSEIALTFHTRFDDGTFLMREFSASPSEMMLQPQEHIDIRIDFIPAKIQRYNTILHIDIDEIGKDALRLPMMAVAMVPRIQASETLIELGEIYYRTEYNPTFELINQSGQYATYELIPEEEALLSIASVSAVSTKASLAPHSKTTVVLRVIAERLGPIELPFFFRIVGNDQPIRFNLTANAMGPKMLFDRKTIDFGEVEVIKDVSQQISMHNESTINAEFRIYCKRKDAVFKPDITEGKVAPKGDVTITVNAFLKDASRITDTMNIIVQDAPQDYAIPISAIGKGSTILSNMQDMTKFDFGNQFTQRPLNMEFILSNRGRLAQVIQWMTVKKTPQEIKEIMDEEKEDRRKAKEAGGALAATLAYAMGTKTTTNTPIKKGTTNAAIQAAQTSSGGKQGDKEAPLIDYSAVFALTPPRLTLQPGQEGIFTVSGQGEKVGHVSERWQCKVTVGRAGAKVLFDTQIMASFQIPLLETVPRLFSFLWNTMKDPDLAQQVQKLKLKNKTALAVRADLRCNTPFEVNPSEVEVEPDKDIDIDVIFDGLFKQDLQSHTFKDKLHIVYDDHTCKDQLELQGEVQYPNLKMNKNKIDFGCVLADTKKTISILLTNCGALDIHAKWVFLRKLSDKEQAANATSTKGSDADKASGIGEEKSESKSEQGSVQAHQPATSTQLLDHLSKSGQSSSSKSILIPQSQNKDALIKEDDVNGLQIDQLDPTSPKLDDTFITGIKEKLSIDDIIPQIIDISPNRFDIAPGESISIDFTMVGKLGVSVNITAICEVAGGPPYEVAITGSSSLINYHVDIHNFDFGSVILGGEQTMEAYIFNTGSVPIEFNLLPPRWPTDETLEEEQQIAAAAAAQLGSTQGAKRIGGVTAQARKASLKEKEFREAGKDSGKISLIPIGGYYQTVVPVAELKTGIFSATPAQGKLNGNSRQKVILKFSPRAPEISLAFIDICVEGFEKKVLTLYGKGVFHRMTVGLTRLNTELNQLMCNEAKRGLELMNLDSLSLKNLMPHLAGHINPDFPNGASSDSPSKSGGSGNLQSKQKASNPDDDLLGVIDSKMTQSTTNLNDNQLQTDGKQSGLQQPEFTGDLQQLQLNQQQTRATQATQWHFKAPDPNLIRASLLAAVKALAESTQSGSAANSLLATTTVAAQQQPQTLGQTNSDVLTSPQQSDRPFTQSSIISSVSNQPLYNQLAATQSIIQSQTSSQMVPFYPYSTEVDAEAERLCVLRQISPRTQKEFLARIMPNDKRLLYRLQKDNTIISRYVCAFGVVVASQQKKRTFKIVNTGFLQFILDIDTKFVAQSGFSVQPDRPVKIPEGESQDCTVTFTGLADETAMTAAAVQPTGGVGGSGGGLIEAFLPIRIRGGPIVLVSLQATLCLPDVELSTEKIDFGTIKLGQCAQQTIRLTNTLTVAATWGIRNSTRWS</sequence>
<keyword evidence="5" id="KW-0966">Cell projection</keyword>